<feature type="region of interest" description="Disordered" evidence="1">
    <location>
        <begin position="657"/>
        <end position="677"/>
    </location>
</feature>
<evidence type="ECO:0000313" key="2">
    <source>
        <dbReference type="EMBL" id="KIK79689.1"/>
    </source>
</evidence>
<evidence type="ECO:0000256" key="1">
    <source>
        <dbReference type="SAM" id="MobiDB-lite"/>
    </source>
</evidence>
<evidence type="ECO:0000313" key="3">
    <source>
        <dbReference type="Proteomes" id="UP000054538"/>
    </source>
</evidence>
<feature type="compositionally biased region" description="Polar residues" evidence="1">
    <location>
        <begin position="531"/>
        <end position="548"/>
    </location>
</feature>
<feature type="compositionally biased region" description="Basic and acidic residues" evidence="1">
    <location>
        <begin position="349"/>
        <end position="363"/>
    </location>
</feature>
<feature type="region of interest" description="Disordered" evidence="1">
    <location>
        <begin position="1"/>
        <end position="61"/>
    </location>
</feature>
<feature type="compositionally biased region" description="Polar residues" evidence="1">
    <location>
        <begin position="40"/>
        <end position="53"/>
    </location>
</feature>
<feature type="compositionally biased region" description="Low complexity" evidence="1">
    <location>
        <begin position="83"/>
        <end position="109"/>
    </location>
</feature>
<dbReference type="STRING" id="930991.A0A0D0DF85"/>
<feature type="region of interest" description="Disordered" evidence="1">
    <location>
        <begin position="81"/>
        <end position="548"/>
    </location>
</feature>
<reference evidence="3" key="2">
    <citation type="submission" date="2015-01" db="EMBL/GenBank/DDBJ databases">
        <title>Evolutionary Origins and Diversification of the Mycorrhizal Mutualists.</title>
        <authorList>
            <consortium name="DOE Joint Genome Institute"/>
            <consortium name="Mycorrhizal Genomics Consortium"/>
            <person name="Kohler A."/>
            <person name="Kuo A."/>
            <person name="Nagy L.G."/>
            <person name="Floudas D."/>
            <person name="Copeland A."/>
            <person name="Barry K.W."/>
            <person name="Cichocki N."/>
            <person name="Veneault-Fourrey C."/>
            <person name="LaButti K."/>
            <person name="Lindquist E.A."/>
            <person name="Lipzen A."/>
            <person name="Lundell T."/>
            <person name="Morin E."/>
            <person name="Murat C."/>
            <person name="Riley R."/>
            <person name="Ohm R."/>
            <person name="Sun H."/>
            <person name="Tunlid A."/>
            <person name="Henrissat B."/>
            <person name="Grigoriev I.V."/>
            <person name="Hibbett D.S."/>
            <person name="Martin F."/>
        </authorList>
    </citation>
    <scope>NUCLEOTIDE SEQUENCE [LARGE SCALE GENOMIC DNA]</scope>
    <source>
        <strain evidence="3">Ve08.2h10</strain>
    </source>
</reference>
<proteinExistence type="predicted"/>
<sequence>MTTTASVANPTDPQPTYRSENKFYAFFRSRSRSRSRTRLKTNPTPSDPLSMSSKVEPLAPTNNLYARRAGFTKDLLSSDMLPSSYAKSSSQSQTRPISSTTTATHSTIAPLPSDSFRRRMNRTCHEYASRPESIDTHHSSGDHDQRSDNCEHYDEHRPSRSETPSSTRRKLALHTIFGISLTRRSSSSGSTHHPSTTSQGKTSISTTASETKNRSSRKRSFRLTSRPPTPKSTDEPASKSPYSIPVPSSPLPLSASPRRRSFGLGMSSQRSTPKSSTGHLPLPPVHSGQGDRAHGRTHSVSSERTPHDSAVALSEEHEDGSAAQRGAHKSGYSFLEVGRRNSKWKEKHKLSGDPEGRHLESRPSTEFVSQSMPSNPSPITRIYPSSQSYRDFGGSADGGRPQMSQLPTVESSEETEEQPPYLAPRPILAIPLIVHTPPTPQRPGEVDSPLRSATAPPRVNSGKVKIAKGRPVNAAHREQVLVSSSRSHTEAGSDPSTSSKGRFTPRLFGGKDLPKAKDAGGQKSNGRADAGTSSGQTHNAHSSGNFQRNMTSHRIKLGSFDFERPVSTLNGSSSSIGQSGSHASNGDTSTHSRASNSKARRYPLERTTSGDSARAGKSSLTTFHPARAESPMLSHLKPDHTGDTSVVSFSSVSVQSKSTGRGIGASTAAGHSSSWGRVSGRHNLRTSHGTFAFENPSSVSNSPIPKTTHLPSSSALPSNQRDLPVHVLGLGKSRPTSPLHIAFDTRLKHFRGQSYNTSEHADMNYSKRGECTTKGKGRSLDLGLGLSWAPSRMREEAVMPGSTLAREKARAENGRAYGSDVTKVFESLLSDSGFQAFKKCKDLLYIFLRCWTTLMAVHFF</sequence>
<keyword evidence="3" id="KW-1185">Reference proteome</keyword>
<feature type="region of interest" description="Disordered" evidence="1">
    <location>
        <begin position="690"/>
        <end position="719"/>
    </location>
</feature>
<feature type="compositionally biased region" description="Polar residues" evidence="1">
    <location>
        <begin position="585"/>
        <end position="597"/>
    </location>
</feature>
<feature type="compositionally biased region" description="Polar residues" evidence="1">
    <location>
        <begin position="1"/>
        <end position="18"/>
    </location>
</feature>
<dbReference type="Proteomes" id="UP000054538">
    <property type="component" value="Unassembled WGS sequence"/>
</dbReference>
<feature type="compositionally biased region" description="Low complexity" evidence="1">
    <location>
        <begin position="180"/>
        <end position="198"/>
    </location>
</feature>
<feature type="compositionally biased region" description="Basic and acidic residues" evidence="1">
    <location>
        <begin position="123"/>
        <end position="160"/>
    </location>
</feature>
<feature type="compositionally biased region" description="Polar residues" evidence="1">
    <location>
        <begin position="695"/>
        <end position="719"/>
    </location>
</feature>
<feature type="compositionally biased region" description="Low complexity" evidence="1">
    <location>
        <begin position="569"/>
        <end position="584"/>
    </location>
</feature>
<gene>
    <name evidence="2" type="ORF">PAXRUDRAFT_269247</name>
</gene>
<name>A0A0D0DF85_9AGAM</name>
<organism evidence="2 3">
    <name type="scientific">Paxillus rubicundulus Ve08.2h10</name>
    <dbReference type="NCBI Taxonomy" id="930991"/>
    <lineage>
        <taxon>Eukaryota</taxon>
        <taxon>Fungi</taxon>
        <taxon>Dikarya</taxon>
        <taxon>Basidiomycota</taxon>
        <taxon>Agaricomycotina</taxon>
        <taxon>Agaricomycetes</taxon>
        <taxon>Agaricomycetidae</taxon>
        <taxon>Boletales</taxon>
        <taxon>Paxilineae</taxon>
        <taxon>Paxillaceae</taxon>
        <taxon>Paxillus</taxon>
    </lineage>
</organism>
<dbReference type="AlphaFoldDB" id="A0A0D0DF85"/>
<dbReference type="EMBL" id="KN826212">
    <property type="protein sequence ID" value="KIK79689.1"/>
    <property type="molecule type" value="Genomic_DNA"/>
</dbReference>
<feature type="compositionally biased region" description="Polar residues" evidence="1">
    <location>
        <begin position="266"/>
        <end position="278"/>
    </location>
</feature>
<reference evidence="2 3" key="1">
    <citation type="submission" date="2014-04" db="EMBL/GenBank/DDBJ databases">
        <authorList>
            <consortium name="DOE Joint Genome Institute"/>
            <person name="Kuo A."/>
            <person name="Kohler A."/>
            <person name="Jargeat P."/>
            <person name="Nagy L.G."/>
            <person name="Floudas D."/>
            <person name="Copeland A."/>
            <person name="Barry K.W."/>
            <person name="Cichocki N."/>
            <person name="Veneault-Fourrey C."/>
            <person name="LaButti K."/>
            <person name="Lindquist E.A."/>
            <person name="Lipzen A."/>
            <person name="Lundell T."/>
            <person name="Morin E."/>
            <person name="Murat C."/>
            <person name="Sun H."/>
            <person name="Tunlid A."/>
            <person name="Henrissat B."/>
            <person name="Grigoriev I.V."/>
            <person name="Hibbett D.S."/>
            <person name="Martin F."/>
            <person name="Nordberg H.P."/>
            <person name="Cantor M.N."/>
            <person name="Hua S.X."/>
        </authorList>
    </citation>
    <scope>NUCLEOTIDE SEQUENCE [LARGE SCALE GENOMIC DNA]</scope>
    <source>
        <strain evidence="2 3">Ve08.2h10</strain>
    </source>
</reference>
<protein>
    <submittedName>
        <fullName evidence="2">Uncharacterized protein</fullName>
    </submittedName>
</protein>
<accession>A0A0D0DF85</accession>
<dbReference type="OrthoDB" id="3260940at2759"/>
<dbReference type="HOGENOM" id="CLU_332627_0_0_1"/>
<feature type="compositionally biased region" description="Basic residues" evidence="1">
    <location>
        <begin position="29"/>
        <end position="39"/>
    </location>
</feature>
<feature type="compositionally biased region" description="Polar residues" evidence="1">
    <location>
        <begin position="199"/>
        <end position="210"/>
    </location>
</feature>
<feature type="compositionally biased region" description="Polar residues" evidence="1">
    <location>
        <begin position="364"/>
        <end position="389"/>
    </location>
</feature>
<dbReference type="InParanoid" id="A0A0D0DF85"/>
<feature type="compositionally biased region" description="Low complexity" evidence="1">
    <location>
        <begin position="238"/>
        <end position="256"/>
    </location>
</feature>
<feature type="region of interest" description="Disordered" evidence="1">
    <location>
        <begin position="569"/>
        <end position="618"/>
    </location>
</feature>